<protein>
    <submittedName>
        <fullName evidence="2">Serine/threonine protein kinase</fullName>
    </submittedName>
</protein>
<sequence length="212" mass="24316">MLKGIPEENSNLVEISKFIYPKYSKDVEEELKSAGIYYAYSFGNVSLGKVNVIGKGKTGIVVYIGEGKVVKIRRTDSPKNSLELEAKIQEISYPSAPKVFGHGVNYIIMEYVNGSPLTRYDLRYLGDLLIRAKYLEDVHVQHEEISRPWKNVLVTQARTYIIDYDSASIKERPLNVTKILSAFGFYQLGEKYKRNEIEFEEIINFIKELRSS</sequence>
<dbReference type="RefSeq" id="WP_152940810.1">
    <property type="nucleotide sequence ID" value="NZ_CP045482.1"/>
</dbReference>
<evidence type="ECO:0000313" key="3">
    <source>
        <dbReference type="Proteomes" id="UP000426328"/>
    </source>
</evidence>
<keyword evidence="2" id="KW-0723">Serine/threonine-protein kinase</keyword>
<proteinExistence type="predicted"/>
<dbReference type="InterPro" id="IPR011009">
    <property type="entry name" value="Kinase-like_dom_sf"/>
</dbReference>
<dbReference type="GO" id="GO:0004674">
    <property type="term" value="F:protein serine/threonine kinase activity"/>
    <property type="evidence" value="ECO:0007669"/>
    <property type="project" value="UniProtKB-KW"/>
</dbReference>
<dbReference type="AlphaFoldDB" id="A0A650CSD1"/>
<organism evidence="2 3">
    <name type="scientific">Acidianus ambivalens</name>
    <name type="common">Desulfurolobus ambivalens</name>
    <dbReference type="NCBI Taxonomy" id="2283"/>
    <lineage>
        <taxon>Archaea</taxon>
        <taxon>Thermoproteota</taxon>
        <taxon>Thermoprotei</taxon>
        <taxon>Sulfolobales</taxon>
        <taxon>Sulfolobaceae</taxon>
        <taxon>Acidianus</taxon>
    </lineage>
</organism>
<gene>
    <name evidence="2" type="ORF">D1866_01090</name>
    <name evidence="1" type="ORF">GFB69_05555</name>
</gene>
<dbReference type="EMBL" id="CP045482">
    <property type="protein sequence ID" value="QGR20771.1"/>
    <property type="molecule type" value="Genomic_DNA"/>
</dbReference>
<reference evidence="2 3" key="2">
    <citation type="submission" date="2019-10" db="EMBL/GenBank/DDBJ databases">
        <title>Genome Sequences from Six Type Strain Members of the Archaeal Family Sulfolobaceae: Acidianus ambivalens, Acidianus infernus, Metallosphaera prunae, Stygiolobus azoricus, Sulfolobus metallicus, and Sulfurisphaera ohwakuensis.</title>
        <authorList>
            <person name="Counts J.A."/>
            <person name="Kelly R.M."/>
        </authorList>
    </citation>
    <scope>NUCLEOTIDE SEQUENCE [LARGE SCALE GENOMIC DNA]</scope>
    <source>
        <strain evidence="2 3">LEI 10</strain>
    </source>
</reference>
<keyword evidence="2" id="KW-0418">Kinase</keyword>
<dbReference type="Proteomes" id="UP000426328">
    <property type="component" value="Chromosome"/>
</dbReference>
<dbReference type="KEGG" id="aamb:D1866_01090"/>
<reference evidence="1 4" key="1">
    <citation type="submission" date="2019-10" db="EMBL/GenBank/DDBJ databases">
        <title>Comparative genomics of sulfur disproportionating microorganisms.</title>
        <authorList>
            <person name="Ward L.M."/>
            <person name="Bertran E."/>
            <person name="Johnston D."/>
        </authorList>
    </citation>
    <scope>NUCLEOTIDE SEQUENCE [LARGE SCALE GENOMIC DNA]</scope>
    <source>
        <strain evidence="1 4">DSM 3772</strain>
    </source>
</reference>
<accession>A0A650CSD1</accession>
<evidence type="ECO:0000313" key="2">
    <source>
        <dbReference type="EMBL" id="QGR20771.1"/>
    </source>
</evidence>
<dbReference type="EMBL" id="WHYS01000001">
    <property type="protein sequence ID" value="MQL55227.1"/>
    <property type="molecule type" value="Genomic_DNA"/>
</dbReference>
<keyword evidence="2" id="KW-0808">Transferase</keyword>
<evidence type="ECO:0000313" key="4">
    <source>
        <dbReference type="Proteomes" id="UP000474054"/>
    </source>
</evidence>
<keyword evidence="3" id="KW-1185">Reference proteome</keyword>
<dbReference type="GeneID" id="42778290"/>
<dbReference type="Proteomes" id="UP000474054">
    <property type="component" value="Unassembled WGS sequence"/>
</dbReference>
<name>A0A650CSD1_ACIAM</name>
<evidence type="ECO:0000313" key="1">
    <source>
        <dbReference type="EMBL" id="MQL55227.1"/>
    </source>
</evidence>
<dbReference type="SUPFAM" id="SSF56112">
    <property type="entry name" value="Protein kinase-like (PK-like)"/>
    <property type="match status" value="1"/>
</dbReference>